<feature type="signal peptide" evidence="1">
    <location>
        <begin position="1"/>
        <end position="22"/>
    </location>
</feature>
<evidence type="ECO:0000256" key="1">
    <source>
        <dbReference type="SAM" id="SignalP"/>
    </source>
</evidence>
<comment type="caution">
    <text evidence="2">The sequence shown here is derived from an EMBL/GenBank/DDBJ whole genome shotgun (WGS) entry which is preliminary data.</text>
</comment>
<organism evidence="2 3">
    <name type="scientific">Phocaeicola sartorii</name>
    <dbReference type="NCBI Taxonomy" id="671267"/>
    <lineage>
        <taxon>Bacteria</taxon>
        <taxon>Pseudomonadati</taxon>
        <taxon>Bacteroidota</taxon>
        <taxon>Bacteroidia</taxon>
        <taxon>Bacteroidales</taxon>
        <taxon>Bacteroidaceae</taxon>
        <taxon>Phocaeicola</taxon>
    </lineage>
</organism>
<name>A0A4S2FMC4_9BACT</name>
<dbReference type="EMBL" id="SRYJ01000021">
    <property type="protein sequence ID" value="TGY70185.1"/>
    <property type="molecule type" value="Genomic_DNA"/>
</dbReference>
<reference evidence="2 3" key="1">
    <citation type="submission" date="2019-04" db="EMBL/GenBank/DDBJ databases">
        <title>Microbes associate with the intestines of laboratory mice.</title>
        <authorList>
            <person name="Navarre W."/>
            <person name="Wong E."/>
            <person name="Huang K."/>
            <person name="Tropini C."/>
            <person name="Ng K."/>
            <person name="Yu B."/>
        </authorList>
    </citation>
    <scope>NUCLEOTIDE SEQUENCE [LARGE SCALE GENOMIC DNA]</scope>
    <source>
        <strain evidence="2 3">NM22_B1</strain>
    </source>
</reference>
<evidence type="ECO:0000313" key="3">
    <source>
        <dbReference type="Proteomes" id="UP000310760"/>
    </source>
</evidence>
<keyword evidence="1" id="KW-0732">Signal</keyword>
<feature type="chain" id="PRO_5020570050" evidence="1">
    <location>
        <begin position="23"/>
        <end position="149"/>
    </location>
</feature>
<sequence>MNIHILFLLSVATIAQVSIVTAQPTPRVNILFCVADDAGHMSAYGVPWINTPAFDTVTRNGLLFNKKDPNCMVNLIQKKEYTCIKDRMEEEMTRRLLDQKDPRMYNKGDIFDKYPDTSEAHDFWHRIRNGERVPADWINISDFEEDFPQ</sequence>
<dbReference type="Proteomes" id="UP000310760">
    <property type="component" value="Unassembled WGS sequence"/>
</dbReference>
<protein>
    <submittedName>
        <fullName evidence="2">Uncharacterized protein</fullName>
    </submittedName>
</protein>
<evidence type="ECO:0000313" key="2">
    <source>
        <dbReference type="EMBL" id="TGY70185.1"/>
    </source>
</evidence>
<dbReference type="AlphaFoldDB" id="A0A4S2FMC4"/>
<proteinExistence type="predicted"/>
<dbReference type="RefSeq" id="WP_135951622.1">
    <property type="nucleotide sequence ID" value="NZ_CANPVL010000016.1"/>
</dbReference>
<gene>
    <name evidence="2" type="ORF">E5339_10690</name>
</gene>
<accession>A0A4S2FMC4</accession>